<organism evidence="1 2">
    <name type="scientific">Camellia lanceoleosa</name>
    <dbReference type="NCBI Taxonomy" id="1840588"/>
    <lineage>
        <taxon>Eukaryota</taxon>
        <taxon>Viridiplantae</taxon>
        <taxon>Streptophyta</taxon>
        <taxon>Embryophyta</taxon>
        <taxon>Tracheophyta</taxon>
        <taxon>Spermatophyta</taxon>
        <taxon>Magnoliopsida</taxon>
        <taxon>eudicotyledons</taxon>
        <taxon>Gunneridae</taxon>
        <taxon>Pentapetalae</taxon>
        <taxon>asterids</taxon>
        <taxon>Ericales</taxon>
        <taxon>Theaceae</taxon>
        <taxon>Camellia</taxon>
    </lineage>
</organism>
<dbReference type="Proteomes" id="UP001060215">
    <property type="component" value="Chromosome 9"/>
</dbReference>
<evidence type="ECO:0000313" key="1">
    <source>
        <dbReference type="EMBL" id="KAI8004939.1"/>
    </source>
</evidence>
<evidence type="ECO:0000313" key="2">
    <source>
        <dbReference type="Proteomes" id="UP001060215"/>
    </source>
</evidence>
<comment type="caution">
    <text evidence="1">The sequence shown here is derived from an EMBL/GenBank/DDBJ whole genome shotgun (WGS) entry which is preliminary data.</text>
</comment>
<gene>
    <name evidence="1" type="ORF">LOK49_LG08G02065</name>
</gene>
<protein>
    <submittedName>
        <fullName evidence="1">Uncharacterized protein</fullName>
    </submittedName>
</protein>
<name>A0ACC0GW59_9ERIC</name>
<proteinExistence type="predicted"/>
<keyword evidence="2" id="KW-1185">Reference proteome</keyword>
<accession>A0ACC0GW59</accession>
<dbReference type="EMBL" id="CM045766">
    <property type="protein sequence ID" value="KAI8004939.1"/>
    <property type="molecule type" value="Genomic_DNA"/>
</dbReference>
<reference evidence="1 2" key="1">
    <citation type="journal article" date="2022" name="Plant J.">
        <title>Chromosome-level genome of Camellia lanceoleosa provides a valuable resource for understanding genome evolution and self-incompatibility.</title>
        <authorList>
            <person name="Gong W."/>
            <person name="Xiao S."/>
            <person name="Wang L."/>
            <person name="Liao Z."/>
            <person name="Chang Y."/>
            <person name="Mo W."/>
            <person name="Hu G."/>
            <person name="Li W."/>
            <person name="Zhao G."/>
            <person name="Zhu H."/>
            <person name="Hu X."/>
            <person name="Ji K."/>
            <person name="Xiang X."/>
            <person name="Song Q."/>
            <person name="Yuan D."/>
            <person name="Jin S."/>
            <person name="Zhang L."/>
        </authorList>
    </citation>
    <scope>NUCLEOTIDE SEQUENCE [LARGE SCALE GENOMIC DNA]</scope>
    <source>
        <strain evidence="1">SQ_2022a</strain>
    </source>
</reference>
<sequence>MVVVPSFSAELYLSSAISVIGLLCLFLVFLESRWSNGFAQDSCFPPIITERLPSLAHSNILSSMRSKKFSSICC</sequence>